<dbReference type="AlphaFoldDB" id="A0A5J4SAY9"/>
<keyword evidence="1" id="KW-1133">Transmembrane helix</keyword>
<keyword evidence="1" id="KW-0472">Membrane</keyword>
<organism evidence="2">
    <name type="scientific">termite gut metagenome</name>
    <dbReference type="NCBI Taxonomy" id="433724"/>
    <lineage>
        <taxon>unclassified sequences</taxon>
        <taxon>metagenomes</taxon>
        <taxon>organismal metagenomes</taxon>
    </lineage>
</organism>
<comment type="caution">
    <text evidence="2">The sequence shown here is derived from an EMBL/GenBank/DDBJ whole genome shotgun (WGS) entry which is preliminary data.</text>
</comment>
<evidence type="ECO:0000313" key="2">
    <source>
        <dbReference type="EMBL" id="KAA6342912.1"/>
    </source>
</evidence>
<proteinExistence type="predicted"/>
<name>A0A5J4SAY9_9ZZZZ</name>
<gene>
    <name evidence="2" type="ORF">EZS27_009372</name>
</gene>
<protein>
    <submittedName>
        <fullName evidence="2">Uncharacterized protein</fullName>
    </submittedName>
</protein>
<accession>A0A5J4SAY9</accession>
<reference evidence="2" key="1">
    <citation type="submission" date="2019-03" db="EMBL/GenBank/DDBJ databases">
        <title>Single cell metagenomics reveals metabolic interactions within the superorganism composed of flagellate Streblomastix strix and complex community of Bacteroidetes bacteria on its surface.</title>
        <authorList>
            <person name="Treitli S.C."/>
            <person name="Kolisko M."/>
            <person name="Husnik F."/>
            <person name="Keeling P."/>
            <person name="Hampl V."/>
        </authorList>
    </citation>
    <scope>NUCLEOTIDE SEQUENCE</scope>
    <source>
        <strain evidence="2">STM</strain>
    </source>
</reference>
<sequence length="66" mass="7792">MKKLIVIAIKFLHIESLILKLAWIVMLHTIQYKIDKLRKSKYNLPPLISLSYVITIQKNVLLTLFQ</sequence>
<keyword evidence="1" id="KW-0812">Transmembrane</keyword>
<feature type="transmembrane region" description="Helical" evidence="1">
    <location>
        <begin position="12"/>
        <end position="32"/>
    </location>
</feature>
<evidence type="ECO:0000256" key="1">
    <source>
        <dbReference type="SAM" id="Phobius"/>
    </source>
</evidence>
<dbReference type="EMBL" id="SNRY01000299">
    <property type="protein sequence ID" value="KAA6342912.1"/>
    <property type="molecule type" value="Genomic_DNA"/>
</dbReference>